<evidence type="ECO:0000313" key="5">
    <source>
        <dbReference type="EMBL" id="VDC22371.1"/>
    </source>
</evidence>
<feature type="domain" description="3-hydroxyacyl-CoA dehydrogenase C-terminal" evidence="3">
    <location>
        <begin position="184"/>
        <end position="251"/>
    </location>
</feature>
<comment type="similarity">
    <text evidence="1">Belongs to the 3-hydroxyacyl-CoA dehydrogenase family.</text>
</comment>
<proteinExistence type="inferred from homology"/>
<dbReference type="NCBIfam" id="NF004783">
    <property type="entry name" value="PRK06129.1"/>
    <property type="match status" value="1"/>
</dbReference>
<evidence type="ECO:0000256" key="2">
    <source>
        <dbReference type="ARBA" id="ARBA00023002"/>
    </source>
</evidence>
<dbReference type="GO" id="GO:0006631">
    <property type="term" value="P:fatty acid metabolic process"/>
    <property type="evidence" value="ECO:0007669"/>
    <property type="project" value="InterPro"/>
</dbReference>
<dbReference type="SUPFAM" id="SSF48179">
    <property type="entry name" value="6-phosphogluconate dehydrogenase C-terminal domain-like"/>
    <property type="match status" value="1"/>
</dbReference>
<dbReference type="GO" id="GO:0070403">
    <property type="term" value="F:NAD+ binding"/>
    <property type="evidence" value="ECO:0007669"/>
    <property type="project" value="InterPro"/>
</dbReference>
<dbReference type="InterPro" id="IPR036291">
    <property type="entry name" value="NAD(P)-bd_dom_sf"/>
</dbReference>
<feature type="domain" description="3-hydroxyacyl-CoA dehydrogenase NAD binding" evidence="4">
    <location>
        <begin position="4"/>
        <end position="180"/>
    </location>
</feature>
<dbReference type="GO" id="GO:0047728">
    <property type="term" value="F:carnitine 3-dehydrogenase activity"/>
    <property type="evidence" value="ECO:0007669"/>
    <property type="project" value="UniProtKB-EC"/>
</dbReference>
<dbReference type="Gene3D" id="3.40.50.720">
    <property type="entry name" value="NAD(P)-binding Rossmann-like Domain"/>
    <property type="match status" value="1"/>
</dbReference>
<dbReference type="Pfam" id="PF00725">
    <property type="entry name" value="3HCDH"/>
    <property type="match status" value="1"/>
</dbReference>
<evidence type="ECO:0000259" key="4">
    <source>
        <dbReference type="Pfam" id="PF02737"/>
    </source>
</evidence>
<dbReference type="PROSITE" id="PS00067">
    <property type="entry name" value="3HCDH"/>
    <property type="match status" value="1"/>
</dbReference>
<dbReference type="Pfam" id="PF02737">
    <property type="entry name" value="3HCDH_N"/>
    <property type="match status" value="1"/>
</dbReference>
<accession>A0A3P5WST6</accession>
<gene>
    <name evidence="5" type="primary">lcdH_2</name>
    <name evidence="5" type="ORF">XINFAN_00772</name>
</gene>
<dbReference type="Gene3D" id="1.10.1040.10">
    <property type="entry name" value="N-(1-d-carboxylethyl)-l-norvaline Dehydrogenase, domain 2"/>
    <property type="match status" value="1"/>
</dbReference>
<dbReference type="InterPro" id="IPR008927">
    <property type="entry name" value="6-PGluconate_DH-like_C_sf"/>
</dbReference>
<dbReference type="AlphaFoldDB" id="A0A3P5WST6"/>
<dbReference type="GO" id="GO:0050104">
    <property type="term" value="F:L-gulonate 3-dehydrogenase activity"/>
    <property type="evidence" value="ECO:0007669"/>
    <property type="project" value="TreeGrafter"/>
</dbReference>
<evidence type="ECO:0000259" key="3">
    <source>
        <dbReference type="Pfam" id="PF00725"/>
    </source>
</evidence>
<name>A0A3P5WST6_9RHOB</name>
<sequence length="309" mass="33889">MNEAAIIGTGLIGQGWAIVFARAGWNVKLYDPAPGAAARGLGMIVAQLALLKREGLIGDDQAAAARIAIADTLEEALRSADYVQESAPETPEAKRRLFAEMDVLSRPDALLCSSTSTIPASAFTEHLGGRERCLVAHPVNPTYLVPLVELCGAPWTAGESLLRAKEILRGIGQQPVVLNKEIEGFVMNRLQGAVLHEAFRLFSEGIASARDIDSTIKHGLGLRWAFIGPFETIDLNSPNGIEEYCERYQGVYQSIGATLGQCVDWQEALRQGIAAELRQDLPREDLEKRRLWRDGKLMRLVRQLYRGAE</sequence>
<dbReference type="InterPro" id="IPR006176">
    <property type="entry name" value="3-OHacyl-CoA_DH_NAD-bd"/>
</dbReference>
<evidence type="ECO:0000313" key="6">
    <source>
        <dbReference type="Proteomes" id="UP000277498"/>
    </source>
</evidence>
<evidence type="ECO:0000256" key="1">
    <source>
        <dbReference type="ARBA" id="ARBA00009463"/>
    </source>
</evidence>
<organism evidence="5 6">
    <name type="scientific">Pseudogemmobacter humi</name>
    <dbReference type="NCBI Taxonomy" id="2483812"/>
    <lineage>
        <taxon>Bacteria</taxon>
        <taxon>Pseudomonadati</taxon>
        <taxon>Pseudomonadota</taxon>
        <taxon>Alphaproteobacteria</taxon>
        <taxon>Rhodobacterales</taxon>
        <taxon>Paracoccaceae</taxon>
        <taxon>Pseudogemmobacter</taxon>
    </lineage>
</organism>
<dbReference type="PANTHER" id="PTHR48075:SF1">
    <property type="entry name" value="LAMBDA-CRYSTALLIN HOMOLOG"/>
    <property type="match status" value="1"/>
</dbReference>
<dbReference type="SUPFAM" id="SSF51735">
    <property type="entry name" value="NAD(P)-binding Rossmann-fold domains"/>
    <property type="match status" value="1"/>
</dbReference>
<dbReference type="InterPro" id="IPR006108">
    <property type="entry name" value="3HC_DH_C"/>
</dbReference>
<dbReference type="PANTHER" id="PTHR48075">
    <property type="entry name" value="3-HYDROXYACYL-COA DEHYDROGENASE FAMILY PROTEIN"/>
    <property type="match status" value="1"/>
</dbReference>
<dbReference type="OrthoDB" id="9803287at2"/>
<dbReference type="RefSeq" id="WP_124085200.1">
    <property type="nucleotide sequence ID" value="NZ_UXAW01000041.1"/>
</dbReference>
<keyword evidence="6" id="KW-1185">Reference proteome</keyword>
<reference evidence="5 6" key="1">
    <citation type="submission" date="2018-11" db="EMBL/GenBank/DDBJ databases">
        <authorList>
            <person name="Criscuolo A."/>
        </authorList>
    </citation>
    <scope>NUCLEOTIDE SEQUENCE [LARGE SCALE GENOMIC DNA]</scope>
    <source>
        <strain evidence="5">ACIP111625</strain>
    </source>
</reference>
<keyword evidence="2 5" id="KW-0560">Oxidoreductase</keyword>
<dbReference type="InterPro" id="IPR013328">
    <property type="entry name" value="6PGD_dom2"/>
</dbReference>
<protein>
    <submittedName>
        <fullName evidence="5">L-carnitine dehydrogenase</fullName>
        <ecNumber evidence="5">1.1.1.108</ecNumber>
    </submittedName>
</protein>
<dbReference type="EC" id="1.1.1.108" evidence="5"/>
<dbReference type="EMBL" id="UXAW01000041">
    <property type="protein sequence ID" value="VDC22371.1"/>
    <property type="molecule type" value="Genomic_DNA"/>
</dbReference>
<dbReference type="Proteomes" id="UP000277498">
    <property type="component" value="Unassembled WGS sequence"/>
</dbReference>
<dbReference type="InterPro" id="IPR006180">
    <property type="entry name" value="3-OHacyl-CoA_DH_CS"/>
</dbReference>